<feature type="domain" description="Protein kinase" evidence="15">
    <location>
        <begin position="593"/>
        <end position="855"/>
    </location>
</feature>
<organism evidence="16 17">
    <name type="scientific">Podarcis lilfordi</name>
    <name type="common">Lilford's wall lizard</name>
    <dbReference type="NCBI Taxonomy" id="74358"/>
    <lineage>
        <taxon>Eukaryota</taxon>
        <taxon>Metazoa</taxon>
        <taxon>Chordata</taxon>
        <taxon>Craniata</taxon>
        <taxon>Vertebrata</taxon>
        <taxon>Euteleostomi</taxon>
        <taxon>Lepidosauria</taxon>
        <taxon>Squamata</taxon>
        <taxon>Bifurcata</taxon>
        <taxon>Unidentata</taxon>
        <taxon>Episquamata</taxon>
        <taxon>Laterata</taxon>
        <taxon>Lacertibaenia</taxon>
        <taxon>Lacertidae</taxon>
        <taxon>Podarcis</taxon>
    </lineage>
</organism>
<keyword evidence="8 16" id="KW-0418">Kinase</keyword>
<feature type="region of interest" description="Disordered" evidence="14">
    <location>
        <begin position="1"/>
        <end position="162"/>
    </location>
</feature>
<keyword evidence="3" id="KW-0723">Serine/threonine-protein kinase</keyword>
<sequence>MSLVAYASSEEEEQGESDAAEEEGGGTDGDDDDEEEAPEEQERGRELGRRGGGGRGLFSALPPPKAGAGFTSQQQHHRPLTAGLPLPLAPRPIPASSPPPLLAPAAAASERAPGKKRTQPVRIAAPHLGDSDSEEDEPAKKHPSFQAQSEGSGLSALLPQPKNLTVKETNRLLLPYAFSRKAAAAAESSPEAKSAKGPLSSKPKPPLKAPSAVTATTTPSPSAIKAAAKSAALQVTKQITQEENDSDEEVAPENYFSLSDRSDAPALSPEAYAYPGPVVPDDLPPGTEPEPEPESQDAAANAPLEFKTGPGASSASHGWAPKPGEDYGGQHYALYPGSSDAGGPSPYYQQDYYSSSSYYSDTDPELGPPQEMSSEGASSSFMDDEAFKRLQGKRNRGREEINFVEIKGDDQLSGAQQWLTKSLTEEQNMKSFSKKKGEQPTGQQRRKHQITYLIHQAKERELELKNTWAENKLSRRQTQAKPFALPFRAEESSHLLWHKTGLEDSSAAGPDQAALEIPVELRRIQGQLMAKDGGGEVLASGEGGRLARSPEEAPCNLHDEDNDEVFESPDSPGPRPGWTTSATFRHCSVDELYELLEKLGSGHFGVVRRCQERCTGSFYAAKSVKVRKRKGSRLGLDREQVEREVSILQQLQHPNIMRLHDVFAGKGEVVLILELIHGGELFDFIAEKELLTETEAIQFLQQILLGLTYMHSQRIAHFDLKPENIMLFQKDAPNPLIKIIDFGLAQKLEEGVTFKSLCGTPQYIAPEVINYEALSTATDMWSIGVITYILLSGMSPFQGETDAETLTNVVSGNYEFEDKYFSQTSELAKDFIRQLLVKEPGDRMSAEECLIHPWIKPLTRKQVANRSRSSINMKNFRKFNARRKWKLSYNMVSACNRLCRMGLLCQQKRDEENLRGCESDQEGEASSPVTLFRRRRSSCS</sequence>
<dbReference type="InterPro" id="IPR008271">
    <property type="entry name" value="Ser/Thr_kinase_AS"/>
</dbReference>
<feature type="region of interest" description="Disordered" evidence="14">
    <location>
        <begin position="535"/>
        <end position="577"/>
    </location>
</feature>
<evidence type="ECO:0000256" key="10">
    <source>
        <dbReference type="ARBA" id="ARBA00047899"/>
    </source>
</evidence>
<feature type="compositionally biased region" description="Low complexity" evidence="14">
    <location>
        <begin position="344"/>
        <end position="361"/>
    </location>
</feature>
<dbReference type="PROSITE" id="PS50011">
    <property type="entry name" value="PROTEIN_KINASE_DOM"/>
    <property type="match status" value="1"/>
</dbReference>
<evidence type="ECO:0000256" key="6">
    <source>
        <dbReference type="ARBA" id="ARBA00022703"/>
    </source>
</evidence>
<dbReference type="Proteomes" id="UP001178461">
    <property type="component" value="Chromosome 16"/>
</dbReference>
<keyword evidence="6" id="KW-0053">Apoptosis</keyword>
<feature type="region of interest" description="Disordered" evidence="14">
    <location>
        <begin position="417"/>
        <end position="447"/>
    </location>
</feature>
<feature type="binding site" evidence="13">
    <location>
        <position position="622"/>
    </location>
    <ligand>
        <name>ATP</name>
        <dbReference type="ChEBI" id="CHEBI:30616"/>
    </ligand>
</feature>
<feature type="compositionally biased region" description="Basic and acidic residues" evidence="14">
    <location>
        <begin position="40"/>
        <end position="49"/>
    </location>
</feature>
<keyword evidence="4" id="KW-0597">Phosphoprotein</keyword>
<gene>
    <name evidence="16" type="ORF">PODLI_1B000272</name>
</gene>
<keyword evidence="7 13" id="KW-0547">Nucleotide-binding</keyword>
<evidence type="ECO:0000256" key="14">
    <source>
        <dbReference type="SAM" id="MobiDB-lite"/>
    </source>
</evidence>
<evidence type="ECO:0000256" key="3">
    <source>
        <dbReference type="ARBA" id="ARBA00022527"/>
    </source>
</evidence>
<dbReference type="AlphaFoldDB" id="A0AA35PRH2"/>
<evidence type="ECO:0000256" key="1">
    <source>
        <dbReference type="ARBA" id="ARBA00001946"/>
    </source>
</evidence>
<dbReference type="GO" id="GO:0004674">
    <property type="term" value="F:protein serine/threonine kinase activity"/>
    <property type="evidence" value="ECO:0007669"/>
    <property type="project" value="UniProtKB-KW"/>
</dbReference>
<protein>
    <recommendedName>
        <fullName evidence="2">non-specific serine/threonine protein kinase</fullName>
        <ecNumber evidence="2">2.7.11.1</ecNumber>
    </recommendedName>
</protein>
<dbReference type="EMBL" id="OX395143">
    <property type="protein sequence ID" value="CAI5798671.1"/>
    <property type="molecule type" value="Genomic_DNA"/>
</dbReference>
<dbReference type="SMART" id="SM00220">
    <property type="entry name" value="S_TKc"/>
    <property type="match status" value="1"/>
</dbReference>
<evidence type="ECO:0000256" key="5">
    <source>
        <dbReference type="ARBA" id="ARBA00022679"/>
    </source>
</evidence>
<evidence type="ECO:0000256" key="12">
    <source>
        <dbReference type="ARBA" id="ARBA00060827"/>
    </source>
</evidence>
<comment type="similarity">
    <text evidence="12">Belongs to the protein kinase superfamily. CAMK Ser/Thr protein kinase family. DAP kinase subfamily.</text>
</comment>
<evidence type="ECO:0000256" key="13">
    <source>
        <dbReference type="PROSITE-ProRule" id="PRU10141"/>
    </source>
</evidence>
<dbReference type="PROSITE" id="PS00107">
    <property type="entry name" value="PROTEIN_KINASE_ATP"/>
    <property type="match status" value="1"/>
</dbReference>
<dbReference type="GO" id="GO:0035556">
    <property type="term" value="P:intracellular signal transduction"/>
    <property type="evidence" value="ECO:0007669"/>
    <property type="project" value="TreeGrafter"/>
</dbReference>
<dbReference type="InterPro" id="IPR000719">
    <property type="entry name" value="Prot_kinase_dom"/>
</dbReference>
<feature type="compositionally biased region" description="Polar residues" evidence="14">
    <location>
        <begin position="371"/>
        <end position="381"/>
    </location>
</feature>
<accession>A0AA35PRH2</accession>
<evidence type="ECO:0000259" key="15">
    <source>
        <dbReference type="PROSITE" id="PS50011"/>
    </source>
</evidence>
<evidence type="ECO:0000256" key="2">
    <source>
        <dbReference type="ARBA" id="ARBA00012513"/>
    </source>
</evidence>
<feature type="region of interest" description="Disordered" evidence="14">
    <location>
        <begin position="916"/>
        <end position="940"/>
    </location>
</feature>
<evidence type="ECO:0000256" key="11">
    <source>
        <dbReference type="ARBA" id="ARBA00048679"/>
    </source>
</evidence>
<comment type="cofactor">
    <cofactor evidence="1">
        <name>Mg(2+)</name>
        <dbReference type="ChEBI" id="CHEBI:18420"/>
    </cofactor>
</comment>
<feature type="compositionally biased region" description="Pro residues" evidence="14">
    <location>
        <begin position="87"/>
        <end position="102"/>
    </location>
</feature>
<dbReference type="Gene3D" id="1.10.510.10">
    <property type="entry name" value="Transferase(Phosphotransferase) domain 1"/>
    <property type="match status" value="1"/>
</dbReference>
<evidence type="ECO:0000256" key="4">
    <source>
        <dbReference type="ARBA" id="ARBA00022553"/>
    </source>
</evidence>
<comment type="catalytic activity">
    <reaction evidence="10">
        <text>L-threonyl-[protein] + ATP = O-phospho-L-threonyl-[protein] + ADP + H(+)</text>
        <dbReference type="Rhea" id="RHEA:46608"/>
        <dbReference type="Rhea" id="RHEA-COMP:11060"/>
        <dbReference type="Rhea" id="RHEA-COMP:11605"/>
        <dbReference type="ChEBI" id="CHEBI:15378"/>
        <dbReference type="ChEBI" id="CHEBI:30013"/>
        <dbReference type="ChEBI" id="CHEBI:30616"/>
        <dbReference type="ChEBI" id="CHEBI:61977"/>
        <dbReference type="ChEBI" id="CHEBI:456216"/>
        <dbReference type="EC" id="2.7.11.1"/>
    </reaction>
</comment>
<dbReference type="FunFam" id="1.10.510.10:FF:000250">
    <property type="entry name" value="Death-associated protein kinase 3"/>
    <property type="match status" value="1"/>
</dbReference>
<dbReference type="PANTHER" id="PTHR24342:SF19">
    <property type="entry name" value="PROTEIN KINASE DOMAIN-CONTAINING PROTEIN"/>
    <property type="match status" value="1"/>
</dbReference>
<dbReference type="FunFam" id="3.30.200.20:FF:000110">
    <property type="entry name" value="Death-associated kinase 3, isoform CRA_a"/>
    <property type="match status" value="1"/>
</dbReference>
<dbReference type="GO" id="GO:0005634">
    <property type="term" value="C:nucleus"/>
    <property type="evidence" value="ECO:0007669"/>
    <property type="project" value="TreeGrafter"/>
</dbReference>
<feature type="compositionally biased region" description="Low complexity" evidence="14">
    <location>
        <begin position="183"/>
        <end position="202"/>
    </location>
</feature>
<name>A0AA35PRH2_9SAUR</name>
<dbReference type="PANTHER" id="PTHR24342">
    <property type="entry name" value="SERINE/THREONINE-PROTEIN KINASE 17"/>
    <property type="match status" value="1"/>
</dbReference>
<dbReference type="SUPFAM" id="SSF56112">
    <property type="entry name" value="Protein kinase-like (PK-like)"/>
    <property type="match status" value="1"/>
</dbReference>
<dbReference type="GO" id="GO:0006915">
    <property type="term" value="P:apoptotic process"/>
    <property type="evidence" value="ECO:0007669"/>
    <property type="project" value="UniProtKB-KW"/>
</dbReference>
<dbReference type="EC" id="2.7.11.1" evidence="2"/>
<evidence type="ECO:0000256" key="9">
    <source>
        <dbReference type="ARBA" id="ARBA00022840"/>
    </source>
</evidence>
<dbReference type="PROSITE" id="PS00108">
    <property type="entry name" value="PROTEIN_KINASE_ST"/>
    <property type="match status" value="1"/>
</dbReference>
<proteinExistence type="inferred from homology"/>
<comment type="catalytic activity">
    <reaction evidence="11">
        <text>L-seryl-[protein] + ATP = O-phospho-L-seryl-[protein] + ADP + H(+)</text>
        <dbReference type="Rhea" id="RHEA:17989"/>
        <dbReference type="Rhea" id="RHEA-COMP:9863"/>
        <dbReference type="Rhea" id="RHEA-COMP:11604"/>
        <dbReference type="ChEBI" id="CHEBI:15378"/>
        <dbReference type="ChEBI" id="CHEBI:29999"/>
        <dbReference type="ChEBI" id="CHEBI:30616"/>
        <dbReference type="ChEBI" id="CHEBI:83421"/>
        <dbReference type="ChEBI" id="CHEBI:456216"/>
        <dbReference type="EC" id="2.7.11.1"/>
    </reaction>
</comment>
<feature type="compositionally biased region" description="Low complexity" evidence="14">
    <location>
        <begin position="209"/>
        <end position="232"/>
    </location>
</feature>
<dbReference type="GO" id="GO:0005737">
    <property type="term" value="C:cytoplasm"/>
    <property type="evidence" value="ECO:0007669"/>
    <property type="project" value="TreeGrafter"/>
</dbReference>
<feature type="compositionally biased region" description="Acidic residues" evidence="14">
    <location>
        <begin position="9"/>
        <end position="39"/>
    </location>
</feature>
<evidence type="ECO:0000256" key="8">
    <source>
        <dbReference type="ARBA" id="ARBA00022777"/>
    </source>
</evidence>
<evidence type="ECO:0000313" key="16">
    <source>
        <dbReference type="EMBL" id="CAI5798671.1"/>
    </source>
</evidence>
<dbReference type="Pfam" id="PF00069">
    <property type="entry name" value="Pkinase"/>
    <property type="match status" value="1"/>
</dbReference>
<dbReference type="InterPro" id="IPR018800">
    <property type="entry name" value="PRCC"/>
</dbReference>
<feature type="region of interest" description="Disordered" evidence="14">
    <location>
        <begin position="183"/>
        <end position="382"/>
    </location>
</feature>
<dbReference type="InterPro" id="IPR017441">
    <property type="entry name" value="Protein_kinase_ATP_BS"/>
</dbReference>
<keyword evidence="5" id="KW-0808">Transferase</keyword>
<dbReference type="GO" id="GO:0043065">
    <property type="term" value="P:positive regulation of apoptotic process"/>
    <property type="evidence" value="ECO:0007669"/>
    <property type="project" value="TreeGrafter"/>
</dbReference>
<keyword evidence="17" id="KW-1185">Reference proteome</keyword>
<feature type="compositionally biased region" description="Acidic residues" evidence="14">
    <location>
        <begin position="242"/>
        <end position="251"/>
    </location>
</feature>
<reference evidence="16" key="1">
    <citation type="submission" date="2022-12" db="EMBL/GenBank/DDBJ databases">
        <authorList>
            <person name="Alioto T."/>
            <person name="Alioto T."/>
            <person name="Gomez Garrido J."/>
        </authorList>
    </citation>
    <scope>NUCLEOTIDE SEQUENCE</scope>
</reference>
<keyword evidence="9 13" id="KW-0067">ATP-binding</keyword>
<dbReference type="Gene3D" id="3.30.200.20">
    <property type="entry name" value="Phosphorylase Kinase, domain 1"/>
    <property type="match status" value="1"/>
</dbReference>
<evidence type="ECO:0000313" key="17">
    <source>
        <dbReference type="Proteomes" id="UP001178461"/>
    </source>
</evidence>
<dbReference type="Pfam" id="PF10253">
    <property type="entry name" value="PRCC"/>
    <property type="match status" value="1"/>
</dbReference>
<dbReference type="GO" id="GO:0005524">
    <property type="term" value="F:ATP binding"/>
    <property type="evidence" value="ECO:0007669"/>
    <property type="project" value="UniProtKB-UniRule"/>
</dbReference>
<dbReference type="InterPro" id="IPR011009">
    <property type="entry name" value="Kinase-like_dom_sf"/>
</dbReference>
<evidence type="ECO:0000256" key="7">
    <source>
        <dbReference type="ARBA" id="ARBA00022741"/>
    </source>
</evidence>